<keyword evidence="1" id="KW-1133">Transmembrane helix</keyword>
<dbReference type="Proteomes" id="UP000069697">
    <property type="component" value="Unassembled WGS sequence"/>
</dbReference>
<evidence type="ECO:0008006" key="6">
    <source>
        <dbReference type="Google" id="ProtNLM"/>
    </source>
</evidence>
<dbReference type="EMBL" id="MRTJ01000002">
    <property type="protein sequence ID" value="OMF15462.1"/>
    <property type="molecule type" value="Genomic_DNA"/>
</dbReference>
<dbReference type="OrthoDB" id="1739442at2"/>
<evidence type="ECO:0000313" key="5">
    <source>
        <dbReference type="Proteomes" id="UP000187134"/>
    </source>
</evidence>
<evidence type="ECO:0000313" key="2">
    <source>
        <dbReference type="EMBL" id="GAS82179.1"/>
    </source>
</evidence>
<accession>A0A100VLW3</accession>
<name>A0A100VLW3_PAEAM</name>
<protein>
    <recommendedName>
        <fullName evidence="6">DUF4363 family protein</fullName>
    </recommendedName>
</protein>
<reference evidence="3 5" key="3">
    <citation type="submission" date="2016-11" db="EMBL/GenBank/DDBJ databases">
        <title>Paenibacillus species isolates.</title>
        <authorList>
            <person name="Beno S.M."/>
        </authorList>
    </citation>
    <scope>NUCLEOTIDE SEQUENCE [LARGE SCALE GENOMIC DNA]</scope>
    <source>
        <strain evidence="3 5">FSL H8-0246</strain>
    </source>
</reference>
<dbReference type="Proteomes" id="UP000187134">
    <property type="component" value="Unassembled WGS sequence"/>
</dbReference>
<comment type="caution">
    <text evidence="2">The sequence shown here is derived from an EMBL/GenBank/DDBJ whole genome shotgun (WGS) entry which is preliminary data.</text>
</comment>
<proteinExistence type="predicted"/>
<dbReference type="EMBL" id="BCNV01000001">
    <property type="protein sequence ID" value="GAS82179.1"/>
    <property type="molecule type" value="Genomic_DNA"/>
</dbReference>
<dbReference type="Pfam" id="PF14276">
    <property type="entry name" value="DUF4363"/>
    <property type="match status" value="1"/>
</dbReference>
<feature type="transmembrane region" description="Helical" evidence="1">
    <location>
        <begin position="6"/>
        <end position="29"/>
    </location>
</feature>
<evidence type="ECO:0000313" key="4">
    <source>
        <dbReference type="Proteomes" id="UP000069697"/>
    </source>
</evidence>
<evidence type="ECO:0000256" key="1">
    <source>
        <dbReference type="SAM" id="Phobius"/>
    </source>
</evidence>
<keyword evidence="1" id="KW-0472">Membrane</keyword>
<gene>
    <name evidence="3" type="ORF">BK131_11370</name>
    <name evidence="2" type="ORF">PAHA3_2253</name>
</gene>
<sequence length="123" mass="14266">MKTRFWLLYVLPIFLILVFVAIMASGAFLKKPFGTDDRLLESIQTLEKQVEGKKWTEATSQVNYAMKAWDKIVNRIQFSVERETIYDILGTLARIKGGVAAEDDKAIMEEIYYFYVLWDNLGD</sequence>
<keyword evidence="1" id="KW-0812">Transmembrane</keyword>
<reference evidence="4" key="2">
    <citation type="submission" date="2016-01" db="EMBL/GenBank/DDBJ databases">
        <title>Draft Genome Sequence of Paenibacillus amylolyticus Heshi-A3 that Was Isolated from Fermented Rice Bran with Aging Salted Mackerel, Which Was Named Heshiko as Traditional Fermented Seafood in Japan.</title>
        <authorList>
            <person name="Akuzawa S."/>
            <person name="Nakagawa J."/>
            <person name="Kanekatsu T."/>
            <person name="Kubota E."/>
            <person name="Ohtake R."/>
            <person name="Suzuki T."/>
            <person name="Kanesaki Y."/>
        </authorList>
    </citation>
    <scope>NUCLEOTIDE SEQUENCE [LARGE SCALE GENOMIC DNA]</scope>
    <source>
        <strain evidence="4">Heshi-A3</strain>
    </source>
</reference>
<dbReference type="RefSeq" id="WP_062834766.1">
    <property type="nucleotide sequence ID" value="NZ_BCNV01000001.1"/>
</dbReference>
<reference evidence="2 4" key="1">
    <citation type="journal article" date="2016" name="Genome Announc.">
        <title>Draft Genome Sequence of Paenibacillus amylolyticus Heshi-A3, Isolated from Fermented Rice Bran in a Japanese Fermented Seafood Dish.</title>
        <authorList>
            <person name="Akuzawa S."/>
            <person name="Nagaoka J."/>
            <person name="Kanekatsu M."/>
            <person name="Kubota E."/>
            <person name="Ohtake R."/>
            <person name="Suzuki T."/>
            <person name="Kanesaki Y."/>
        </authorList>
    </citation>
    <scope>NUCLEOTIDE SEQUENCE [LARGE SCALE GENOMIC DNA]</scope>
    <source>
        <strain evidence="2 4">Heshi-A3</strain>
    </source>
</reference>
<dbReference type="AlphaFoldDB" id="A0A100VLW3"/>
<organism evidence="2 4">
    <name type="scientific">Paenibacillus amylolyticus</name>
    <dbReference type="NCBI Taxonomy" id="1451"/>
    <lineage>
        <taxon>Bacteria</taxon>
        <taxon>Bacillati</taxon>
        <taxon>Bacillota</taxon>
        <taxon>Bacilli</taxon>
        <taxon>Bacillales</taxon>
        <taxon>Paenibacillaceae</taxon>
        <taxon>Paenibacillus</taxon>
    </lineage>
</organism>
<evidence type="ECO:0000313" key="3">
    <source>
        <dbReference type="EMBL" id="OMF15462.1"/>
    </source>
</evidence>
<dbReference type="InterPro" id="IPR025373">
    <property type="entry name" value="DUF4363"/>
</dbReference>